<evidence type="ECO:0000313" key="2">
    <source>
        <dbReference type="EMBL" id="CAJ1410511.1"/>
    </source>
</evidence>
<reference evidence="2" key="1">
    <citation type="submission" date="2023-08" db="EMBL/GenBank/DDBJ databases">
        <authorList>
            <person name="Chen Y."/>
            <person name="Shah S."/>
            <person name="Dougan E. K."/>
            <person name="Thang M."/>
            <person name="Chan C."/>
        </authorList>
    </citation>
    <scope>NUCLEOTIDE SEQUENCE</scope>
</reference>
<name>A0AA36NM52_9DINO</name>
<dbReference type="AlphaFoldDB" id="A0AA36NM52"/>
<dbReference type="EMBL" id="CAUJNA010003821">
    <property type="protein sequence ID" value="CAJ1410511.1"/>
    <property type="molecule type" value="Genomic_DNA"/>
</dbReference>
<gene>
    <name evidence="2" type="ORF">EVOR1521_LOCUS31322</name>
</gene>
<evidence type="ECO:0000256" key="1">
    <source>
        <dbReference type="SAM" id="MobiDB-lite"/>
    </source>
</evidence>
<keyword evidence="3" id="KW-1185">Reference proteome</keyword>
<organism evidence="2 3">
    <name type="scientific">Effrenium voratum</name>
    <dbReference type="NCBI Taxonomy" id="2562239"/>
    <lineage>
        <taxon>Eukaryota</taxon>
        <taxon>Sar</taxon>
        <taxon>Alveolata</taxon>
        <taxon>Dinophyceae</taxon>
        <taxon>Suessiales</taxon>
        <taxon>Symbiodiniaceae</taxon>
        <taxon>Effrenium</taxon>
    </lineage>
</organism>
<feature type="region of interest" description="Disordered" evidence="1">
    <location>
        <begin position="72"/>
        <end position="110"/>
    </location>
</feature>
<comment type="caution">
    <text evidence="2">The sequence shown here is derived from an EMBL/GenBank/DDBJ whole genome shotgun (WGS) entry which is preliminary data.</text>
</comment>
<protein>
    <submittedName>
        <fullName evidence="2">Uncharacterized protein</fullName>
    </submittedName>
</protein>
<proteinExistence type="predicted"/>
<evidence type="ECO:0000313" key="3">
    <source>
        <dbReference type="Proteomes" id="UP001178507"/>
    </source>
</evidence>
<sequence length="135" mass="15110">MFRDLPDNFDDDDAAELRKVDARLRLREAIAQHYLAIQAIPSTDDRRAQFEQLNAFLEDMYKNFGPELERLPLPDKSFTSSDDTLDALSTAGSSAPHPDASSPASKGSSTDDCALQQFVWKFLTVGQDTWPVMQV</sequence>
<feature type="compositionally biased region" description="Low complexity" evidence="1">
    <location>
        <begin position="93"/>
        <end position="105"/>
    </location>
</feature>
<dbReference type="Proteomes" id="UP001178507">
    <property type="component" value="Unassembled WGS sequence"/>
</dbReference>
<accession>A0AA36NM52</accession>